<evidence type="ECO:0000256" key="7">
    <source>
        <dbReference type="ARBA" id="ARBA00022759"/>
    </source>
</evidence>
<evidence type="ECO:0000256" key="5">
    <source>
        <dbReference type="ARBA" id="ARBA00022723"/>
    </source>
</evidence>
<evidence type="ECO:0000256" key="12">
    <source>
        <dbReference type="ARBA" id="ARBA00023054"/>
    </source>
</evidence>
<sequence>MTSKAGIVDRQCKRTCDRFSLFDQKIAVEKLTGLTLLAESVDSANSMLPGKPVGIVFVNFAPAPLTSPTDPLYSNYVSSQDKFVCQICGVDLLDGSRMRKHFRTEWHLCNMNRIRTNQLTLSLADFNLINTTGPTELSSVQSELTDTAETDQLNSSSDPPPLTASSHKQMIYFRNKCGEIVGIHRCILFTPKRLPNTLDELLSCITRVRQSRRWAILLYSGGKFAGGIFDGTSEVVHKTLQHYTVRAKQGGGQASFDASNFGGMAGAKSAGASVRRHGEMAIRSDISNLLHNRWRAHLQACQFIFLWSPKVHRNIFFNPPDTVLDVSKESTGEGDPSSAPAPDPQAAAACQARLGMTADDPRIHRVPCRTKHITYSQVKEIHKELSTFDVYDEHANLEFLAQSERKQLRRLSESGDDTLVQTRSGRFILAPIQVLAARDSRSFSSPSELSDFDQASSSSDSPSEKMSESGKLSFEGQKSPAGRLEHGAKEAEEVADAQRKSFEELYSSYQAWHRRLRVAVASGDYSTVQTLLPPVYTLVEGAQFDLTTTDSTNPPSAAGRCLTTDSSIPPPDICLRLLNHSLAEGRTLLHVAVEFQSEPEVLNLLLESGCDPALLDSEGTSPYVLASRLHKKPLTNSFRRFRFFHPDRYDYVKAQIPAPLDPAKEKAKAERDRERLRKQRQRAKEKKAAERVELLRQKEEEAEKQRFMALSDREKRALVAERRILASKSDAAGNGPAQQQVFSRCFHCACDISGKVPFTYSDYNFCTPTCLRAHRLGSASK</sequence>
<dbReference type="PANTHER" id="PTHR16036">
    <property type="entry name" value="ANKYRIN REPEAT AND ZINC FINGER DOMAIN-CONTAINING PROTEIN 1"/>
    <property type="match status" value="1"/>
</dbReference>
<evidence type="ECO:0000256" key="2">
    <source>
        <dbReference type="ARBA" id="ARBA00009262"/>
    </source>
</evidence>
<dbReference type="GO" id="GO:0008270">
    <property type="term" value="F:zinc ion binding"/>
    <property type="evidence" value="ECO:0007669"/>
    <property type="project" value="UniProtKB-KW"/>
</dbReference>
<organism evidence="17 18">
    <name type="scientific">Clonorchis sinensis</name>
    <name type="common">Chinese liver fluke</name>
    <dbReference type="NCBI Taxonomy" id="79923"/>
    <lineage>
        <taxon>Eukaryota</taxon>
        <taxon>Metazoa</taxon>
        <taxon>Spiralia</taxon>
        <taxon>Lophotrochozoa</taxon>
        <taxon>Platyhelminthes</taxon>
        <taxon>Trematoda</taxon>
        <taxon>Digenea</taxon>
        <taxon>Opisthorchiida</taxon>
        <taxon>Opisthorchiata</taxon>
        <taxon>Opisthorchiidae</taxon>
        <taxon>Clonorchis</taxon>
    </lineage>
</organism>
<feature type="repeat" description="ANK" evidence="13">
    <location>
        <begin position="584"/>
        <end position="617"/>
    </location>
</feature>
<feature type="compositionally biased region" description="Basic residues" evidence="15">
    <location>
        <begin position="676"/>
        <end position="685"/>
    </location>
</feature>
<dbReference type="GO" id="GO:0004519">
    <property type="term" value="F:endonuclease activity"/>
    <property type="evidence" value="ECO:0007669"/>
    <property type="project" value="UniProtKB-KW"/>
</dbReference>
<evidence type="ECO:0000256" key="3">
    <source>
        <dbReference type="ARBA" id="ARBA00022490"/>
    </source>
</evidence>
<dbReference type="AlphaFoldDB" id="G7YU70"/>
<dbReference type="InterPro" id="IPR036770">
    <property type="entry name" value="Ankyrin_rpt-contain_sf"/>
</dbReference>
<dbReference type="CDD" id="cd22249">
    <property type="entry name" value="UDM1_RNF168_RNF169-like"/>
    <property type="match status" value="1"/>
</dbReference>
<feature type="compositionally biased region" description="Basic and acidic residues" evidence="15">
    <location>
        <begin position="483"/>
        <end position="495"/>
    </location>
</feature>
<evidence type="ECO:0000256" key="9">
    <source>
        <dbReference type="ARBA" id="ARBA00022801"/>
    </source>
</evidence>
<reference evidence="17" key="1">
    <citation type="journal article" date="2011" name="Genome Biol.">
        <title>The draft genome of the carcinogenic human liver fluke Clonorchis sinensis.</title>
        <authorList>
            <person name="Wang X."/>
            <person name="Chen W."/>
            <person name="Huang Y."/>
            <person name="Sun J."/>
            <person name="Men J."/>
            <person name="Liu H."/>
            <person name="Luo F."/>
            <person name="Guo L."/>
            <person name="Lv X."/>
            <person name="Deng C."/>
            <person name="Zhou C."/>
            <person name="Fan Y."/>
            <person name="Li X."/>
            <person name="Huang L."/>
            <person name="Hu Y."/>
            <person name="Liang C."/>
            <person name="Hu X."/>
            <person name="Xu J."/>
            <person name="Yu X."/>
        </authorList>
    </citation>
    <scope>NUCLEOTIDE SEQUENCE [LARGE SCALE GENOMIC DNA]</scope>
    <source>
        <strain evidence="17">Henan</strain>
    </source>
</reference>
<evidence type="ECO:0000256" key="15">
    <source>
        <dbReference type="SAM" id="MobiDB-lite"/>
    </source>
</evidence>
<keyword evidence="18" id="KW-1185">Reference proteome</keyword>
<dbReference type="PANTHER" id="PTHR16036:SF2">
    <property type="entry name" value="TRNA ENDONUCLEASE ANKZF1"/>
    <property type="match status" value="1"/>
</dbReference>
<evidence type="ECO:0000256" key="8">
    <source>
        <dbReference type="ARBA" id="ARBA00022771"/>
    </source>
</evidence>
<keyword evidence="7 14" id="KW-0255">Endonuclease</keyword>
<dbReference type="GO" id="GO:0005737">
    <property type="term" value="C:cytoplasm"/>
    <property type="evidence" value="ECO:0007669"/>
    <property type="project" value="UniProtKB-SubCell"/>
</dbReference>
<feature type="compositionally biased region" description="Low complexity" evidence="15">
    <location>
        <begin position="447"/>
        <end position="461"/>
    </location>
</feature>
<feature type="region of interest" description="Disordered" evidence="15">
    <location>
        <begin position="660"/>
        <end position="689"/>
    </location>
</feature>
<accession>G7YU70</accession>
<comment type="subcellular location">
    <subcellularLocation>
        <location evidence="1">Cytoplasm</location>
    </subcellularLocation>
</comment>
<evidence type="ECO:0000256" key="13">
    <source>
        <dbReference type="PROSITE-ProRule" id="PRU00023"/>
    </source>
</evidence>
<dbReference type="EMBL" id="DF144275">
    <property type="protein sequence ID" value="GAA56500.1"/>
    <property type="molecule type" value="Genomic_DNA"/>
</dbReference>
<dbReference type="InterPro" id="IPR041540">
    <property type="entry name" value="VATC"/>
</dbReference>
<evidence type="ECO:0000259" key="16">
    <source>
        <dbReference type="PROSITE" id="PS52044"/>
    </source>
</evidence>
<feature type="domain" description="VLRF1" evidence="16">
    <location>
        <begin position="210"/>
        <end position="357"/>
    </location>
</feature>
<dbReference type="Pfam" id="PF18826">
    <property type="entry name" value="bVLRF1"/>
    <property type="match status" value="1"/>
</dbReference>
<evidence type="ECO:0000256" key="10">
    <source>
        <dbReference type="ARBA" id="ARBA00022833"/>
    </source>
</evidence>
<feature type="region of interest" description="Disordered" evidence="15">
    <location>
        <begin position="443"/>
        <end position="495"/>
    </location>
</feature>
<dbReference type="InterPro" id="IPR041175">
    <property type="entry name" value="VLRF1/Vms1"/>
</dbReference>
<name>G7YU70_CLOSI</name>
<dbReference type="PROSITE" id="PS50297">
    <property type="entry name" value="ANK_REP_REGION"/>
    <property type="match status" value="1"/>
</dbReference>
<proteinExistence type="inferred from homology"/>
<dbReference type="PROSITE" id="PS52044">
    <property type="entry name" value="VLRF1"/>
    <property type="match status" value="1"/>
</dbReference>
<dbReference type="PROSITE" id="PS50088">
    <property type="entry name" value="ANK_REPEAT"/>
    <property type="match status" value="1"/>
</dbReference>
<dbReference type="PROSITE" id="PS00028">
    <property type="entry name" value="ZINC_FINGER_C2H2_1"/>
    <property type="match status" value="1"/>
</dbReference>
<evidence type="ECO:0000256" key="6">
    <source>
        <dbReference type="ARBA" id="ARBA00022737"/>
    </source>
</evidence>
<dbReference type="Proteomes" id="UP000008909">
    <property type="component" value="Unassembled WGS sequence"/>
</dbReference>
<evidence type="ECO:0000256" key="4">
    <source>
        <dbReference type="ARBA" id="ARBA00022722"/>
    </source>
</evidence>
<feature type="region of interest" description="Disordered" evidence="15">
    <location>
        <begin position="139"/>
        <end position="165"/>
    </location>
</feature>
<keyword evidence="3 14" id="KW-0963">Cytoplasm</keyword>
<dbReference type="GO" id="GO:0036503">
    <property type="term" value="P:ERAD pathway"/>
    <property type="evidence" value="ECO:0007669"/>
    <property type="project" value="TreeGrafter"/>
</dbReference>
<comment type="similarity">
    <text evidence="2 14">Belongs to the ANKZF1/VMS1 family.</text>
</comment>
<evidence type="ECO:0000313" key="18">
    <source>
        <dbReference type="Proteomes" id="UP000008909"/>
    </source>
</evidence>
<evidence type="ECO:0000256" key="11">
    <source>
        <dbReference type="ARBA" id="ARBA00023043"/>
    </source>
</evidence>
<dbReference type="Gene3D" id="1.25.40.20">
    <property type="entry name" value="Ankyrin repeat-containing domain"/>
    <property type="match status" value="1"/>
</dbReference>
<dbReference type="GO" id="GO:0016787">
    <property type="term" value="F:hydrolase activity"/>
    <property type="evidence" value="ECO:0007669"/>
    <property type="project" value="UniProtKB-KW"/>
</dbReference>
<keyword evidence="12" id="KW-0175">Coiled coil</keyword>
<keyword evidence="8" id="KW-0863">Zinc-finger</keyword>
<feature type="compositionally biased region" description="Basic and acidic residues" evidence="15">
    <location>
        <begin position="662"/>
        <end position="675"/>
    </location>
</feature>
<keyword evidence="6" id="KW-0677">Repeat</keyword>
<keyword evidence="11 13" id="KW-0040">ANK repeat</keyword>
<comment type="domain">
    <text evidence="14">The VLRF1 domain mediates binding to the 60S ribosomal subunit.</text>
</comment>
<keyword evidence="4 14" id="KW-0540">Nuclease</keyword>
<keyword evidence="5" id="KW-0479">Metal-binding</keyword>
<dbReference type="InterPro" id="IPR013087">
    <property type="entry name" value="Znf_C2H2_type"/>
</dbReference>
<keyword evidence="9 14" id="KW-0378">Hydrolase</keyword>
<protein>
    <submittedName>
        <fullName evidence="17">Ankyrin repeat and zinc finger domain-containing protein 1</fullName>
    </submittedName>
</protein>
<evidence type="ECO:0000256" key="14">
    <source>
        <dbReference type="PROSITE-ProRule" id="PRU01389"/>
    </source>
</evidence>
<evidence type="ECO:0000313" key="17">
    <source>
        <dbReference type="EMBL" id="GAA56500.1"/>
    </source>
</evidence>
<dbReference type="InterPro" id="IPR047139">
    <property type="entry name" value="ANKZ1/VMS1"/>
</dbReference>
<gene>
    <name evidence="17" type="ORF">CLF_111010</name>
</gene>
<feature type="active site" evidence="14">
    <location>
        <position position="253"/>
    </location>
</feature>
<dbReference type="InterPro" id="IPR002110">
    <property type="entry name" value="Ankyrin_rpt"/>
</dbReference>
<dbReference type="Pfam" id="PF18716">
    <property type="entry name" value="VATC"/>
    <property type="match status" value="1"/>
</dbReference>
<dbReference type="Pfam" id="PF00023">
    <property type="entry name" value="Ank"/>
    <property type="match status" value="1"/>
</dbReference>
<reference key="2">
    <citation type="submission" date="2011-10" db="EMBL/GenBank/DDBJ databases">
        <title>The genome and transcriptome sequence of Clonorchis sinensis provide insights into the carcinogenic liver fluke.</title>
        <authorList>
            <person name="Wang X."/>
            <person name="Huang Y."/>
            <person name="Chen W."/>
            <person name="Liu H."/>
            <person name="Guo L."/>
            <person name="Chen Y."/>
            <person name="Luo F."/>
            <person name="Zhou W."/>
            <person name="Sun J."/>
            <person name="Mao Q."/>
            <person name="Liang P."/>
            <person name="Zhou C."/>
            <person name="Tian Y."/>
            <person name="Men J."/>
            <person name="Lv X."/>
            <person name="Huang L."/>
            <person name="Zhou J."/>
            <person name="Hu Y."/>
            <person name="Li R."/>
            <person name="Zhang F."/>
            <person name="Lei H."/>
            <person name="Li X."/>
            <person name="Hu X."/>
            <person name="Liang C."/>
            <person name="Xu J."/>
            <person name="Wu Z."/>
            <person name="Yu X."/>
        </authorList>
    </citation>
    <scope>NUCLEOTIDE SEQUENCE</scope>
    <source>
        <strain>Henan</strain>
    </source>
</reference>
<keyword evidence="10" id="KW-0862">Zinc</keyword>
<dbReference type="SUPFAM" id="SSF48403">
    <property type="entry name" value="Ankyrin repeat"/>
    <property type="match status" value="1"/>
</dbReference>
<evidence type="ECO:0000256" key="1">
    <source>
        <dbReference type="ARBA" id="ARBA00004496"/>
    </source>
</evidence>